<dbReference type="PRINTS" id="PR00727">
    <property type="entry name" value="LEADERPTASE"/>
</dbReference>
<feature type="active site" evidence="7">
    <location>
        <position position="42"/>
    </location>
</feature>
<keyword evidence="4" id="KW-0496">Mitochondrion</keyword>
<dbReference type="InterPro" id="IPR000223">
    <property type="entry name" value="Pept_S26A_signal_pept_1"/>
</dbReference>
<dbReference type="GO" id="GO:0006465">
    <property type="term" value="P:signal peptide processing"/>
    <property type="evidence" value="ECO:0007669"/>
    <property type="project" value="InterPro"/>
</dbReference>
<dbReference type="OrthoDB" id="308440at2759"/>
<comment type="subcellular location">
    <subcellularLocation>
        <location evidence="1">Mitochondrion inner membrane</location>
    </subcellularLocation>
</comment>
<dbReference type="InterPro" id="IPR052064">
    <property type="entry name" value="Mito_IMP1_subunit"/>
</dbReference>
<feature type="domain" description="Peptidase S26" evidence="8">
    <location>
        <begin position="105"/>
        <end position="148"/>
    </location>
</feature>
<dbReference type="PANTHER" id="PTHR12383">
    <property type="entry name" value="PROTEASE FAMILY S26 MITOCHONDRIAL INNER MEMBRANE PROTEASE-RELATED"/>
    <property type="match status" value="1"/>
</dbReference>
<accession>A0A1X2ICE8</accession>
<evidence type="ECO:0000256" key="5">
    <source>
        <dbReference type="ARBA" id="ARBA00023136"/>
    </source>
</evidence>
<dbReference type="Pfam" id="PF10502">
    <property type="entry name" value="Peptidase_S26"/>
    <property type="match status" value="2"/>
</dbReference>
<evidence type="ECO:0000256" key="4">
    <source>
        <dbReference type="ARBA" id="ARBA00023128"/>
    </source>
</evidence>
<keyword evidence="2" id="KW-0999">Mitochondrion inner membrane</keyword>
<dbReference type="PANTHER" id="PTHR12383:SF16">
    <property type="entry name" value="MITOCHONDRIAL INNER MEMBRANE PROTEASE SUBUNIT 1"/>
    <property type="match status" value="1"/>
</dbReference>
<dbReference type="GO" id="GO:0006627">
    <property type="term" value="P:protein processing involved in protein targeting to mitochondrion"/>
    <property type="evidence" value="ECO:0007669"/>
    <property type="project" value="EnsemblFungi"/>
</dbReference>
<keyword evidence="3" id="KW-0378">Hydrolase</keyword>
<evidence type="ECO:0000256" key="3">
    <source>
        <dbReference type="ARBA" id="ARBA00022801"/>
    </source>
</evidence>
<gene>
    <name evidence="9" type="ORF">BCR42DRAFT_355185</name>
</gene>
<name>A0A1X2ICE8_9FUNG</name>
<dbReference type="STRING" id="90262.A0A1X2ICE8"/>
<evidence type="ECO:0000256" key="6">
    <source>
        <dbReference type="ARBA" id="ARBA00038445"/>
    </source>
</evidence>
<protein>
    <submittedName>
        <fullName evidence="9">Mitochondrial inner membrane peptidase complex catalytic subunit</fullName>
    </submittedName>
</protein>
<evidence type="ECO:0000259" key="8">
    <source>
        <dbReference type="Pfam" id="PF10502"/>
    </source>
</evidence>
<feature type="active site" evidence="7">
    <location>
        <position position="86"/>
    </location>
</feature>
<dbReference type="GO" id="GO:0004252">
    <property type="term" value="F:serine-type endopeptidase activity"/>
    <property type="evidence" value="ECO:0007669"/>
    <property type="project" value="InterPro"/>
</dbReference>
<comment type="similarity">
    <text evidence="6">Belongs to the peptidase S26 family. IMP1 subfamily.</text>
</comment>
<dbReference type="InterPro" id="IPR019758">
    <property type="entry name" value="Pept_S26A_signal_pept_1_CS"/>
</dbReference>
<dbReference type="EMBL" id="MCGE01000016">
    <property type="protein sequence ID" value="ORZ13721.1"/>
    <property type="molecule type" value="Genomic_DNA"/>
</dbReference>
<dbReference type="GO" id="GO:0042720">
    <property type="term" value="C:mitochondrial inner membrane peptidase complex"/>
    <property type="evidence" value="ECO:0007669"/>
    <property type="project" value="EnsemblFungi"/>
</dbReference>
<comment type="caution">
    <text evidence="9">The sequence shown here is derived from an EMBL/GenBank/DDBJ whole genome shotgun (WGS) entry which is preliminary data.</text>
</comment>
<dbReference type="PROSITE" id="PS00760">
    <property type="entry name" value="SPASE_I_2"/>
    <property type="match status" value="1"/>
</dbReference>
<dbReference type="PROSITE" id="PS00761">
    <property type="entry name" value="SPASE_I_3"/>
    <property type="match status" value="1"/>
</dbReference>
<sequence length="163" mass="17876">MSLFGRASRLLFKGGIVTLQFACFVHLFNQHVAEFTFCVGPSMLPTFNLTGDIVLVEHISQRFKPLRAGDVIVCMSPAVPGRAVLKRIIGMPGDNICIDPTVPDRKYFDVPRGHVWVGGDNLSNSTDSRSYGPVAMGLIRGKVLARAWPGFTFIRNGLTPIDD</sequence>
<reference evidence="9 10" key="1">
    <citation type="submission" date="2016-07" db="EMBL/GenBank/DDBJ databases">
        <title>Pervasive Adenine N6-methylation of Active Genes in Fungi.</title>
        <authorList>
            <consortium name="DOE Joint Genome Institute"/>
            <person name="Mondo S.J."/>
            <person name="Dannebaum R.O."/>
            <person name="Kuo R.C."/>
            <person name="Labutti K."/>
            <person name="Haridas S."/>
            <person name="Kuo A."/>
            <person name="Salamov A."/>
            <person name="Ahrendt S.R."/>
            <person name="Lipzen A."/>
            <person name="Sullivan W."/>
            <person name="Andreopoulos W.B."/>
            <person name="Clum A."/>
            <person name="Lindquist E."/>
            <person name="Daum C."/>
            <person name="Ramamoorthy G.K."/>
            <person name="Gryganskyi A."/>
            <person name="Culley D."/>
            <person name="Magnuson J.K."/>
            <person name="James T.Y."/>
            <person name="O'Malley M.A."/>
            <person name="Stajich J.E."/>
            <person name="Spatafora J.W."/>
            <person name="Visel A."/>
            <person name="Grigoriev I.V."/>
        </authorList>
    </citation>
    <scope>NUCLEOTIDE SEQUENCE [LARGE SCALE GENOMIC DNA]</scope>
    <source>
        <strain evidence="9 10">NRRL 1336</strain>
    </source>
</reference>
<keyword evidence="5" id="KW-0472">Membrane</keyword>
<evidence type="ECO:0000313" key="10">
    <source>
        <dbReference type="Proteomes" id="UP000193560"/>
    </source>
</evidence>
<dbReference type="AlphaFoldDB" id="A0A1X2ICE8"/>
<evidence type="ECO:0000256" key="7">
    <source>
        <dbReference type="PIRSR" id="PIRSR600223-1"/>
    </source>
</evidence>
<evidence type="ECO:0000256" key="1">
    <source>
        <dbReference type="ARBA" id="ARBA00004273"/>
    </source>
</evidence>
<dbReference type="InterPro" id="IPR019533">
    <property type="entry name" value="Peptidase_S26"/>
</dbReference>
<dbReference type="InterPro" id="IPR019757">
    <property type="entry name" value="Pept_S26A_signal_pept_1_Lys-AS"/>
</dbReference>
<proteinExistence type="inferred from homology"/>
<dbReference type="Gene3D" id="2.10.109.10">
    <property type="entry name" value="Umud Fragment, subunit A"/>
    <property type="match status" value="1"/>
</dbReference>
<feature type="domain" description="Peptidase S26" evidence="8">
    <location>
        <begin position="19"/>
        <end position="99"/>
    </location>
</feature>
<evidence type="ECO:0000256" key="2">
    <source>
        <dbReference type="ARBA" id="ARBA00022792"/>
    </source>
</evidence>
<organism evidence="9 10">
    <name type="scientific">Absidia repens</name>
    <dbReference type="NCBI Taxonomy" id="90262"/>
    <lineage>
        <taxon>Eukaryota</taxon>
        <taxon>Fungi</taxon>
        <taxon>Fungi incertae sedis</taxon>
        <taxon>Mucoromycota</taxon>
        <taxon>Mucoromycotina</taxon>
        <taxon>Mucoromycetes</taxon>
        <taxon>Mucorales</taxon>
        <taxon>Cunninghamellaceae</taxon>
        <taxon>Absidia</taxon>
    </lineage>
</organism>
<keyword evidence="10" id="KW-1185">Reference proteome</keyword>
<dbReference type="SUPFAM" id="SSF51306">
    <property type="entry name" value="LexA/Signal peptidase"/>
    <property type="match status" value="1"/>
</dbReference>
<dbReference type="Proteomes" id="UP000193560">
    <property type="component" value="Unassembled WGS sequence"/>
</dbReference>
<dbReference type="CDD" id="cd06530">
    <property type="entry name" value="S26_SPase_I"/>
    <property type="match status" value="1"/>
</dbReference>
<evidence type="ECO:0000313" key="9">
    <source>
        <dbReference type="EMBL" id="ORZ13721.1"/>
    </source>
</evidence>
<dbReference type="InterPro" id="IPR036286">
    <property type="entry name" value="LexA/Signal_pep-like_sf"/>
</dbReference>